<evidence type="ECO:0000313" key="2">
    <source>
        <dbReference type="Proteomes" id="UP000265520"/>
    </source>
</evidence>
<keyword evidence="2" id="KW-1185">Reference proteome</keyword>
<name>A0A392RKN5_9FABA</name>
<dbReference type="AlphaFoldDB" id="A0A392RKN5"/>
<accession>A0A392RKN5</accession>
<feature type="non-terminal residue" evidence="1">
    <location>
        <position position="1"/>
    </location>
</feature>
<organism evidence="1 2">
    <name type="scientific">Trifolium medium</name>
    <dbReference type="NCBI Taxonomy" id="97028"/>
    <lineage>
        <taxon>Eukaryota</taxon>
        <taxon>Viridiplantae</taxon>
        <taxon>Streptophyta</taxon>
        <taxon>Embryophyta</taxon>
        <taxon>Tracheophyta</taxon>
        <taxon>Spermatophyta</taxon>
        <taxon>Magnoliopsida</taxon>
        <taxon>eudicotyledons</taxon>
        <taxon>Gunneridae</taxon>
        <taxon>Pentapetalae</taxon>
        <taxon>rosids</taxon>
        <taxon>fabids</taxon>
        <taxon>Fabales</taxon>
        <taxon>Fabaceae</taxon>
        <taxon>Papilionoideae</taxon>
        <taxon>50 kb inversion clade</taxon>
        <taxon>NPAAA clade</taxon>
        <taxon>Hologalegina</taxon>
        <taxon>IRL clade</taxon>
        <taxon>Trifolieae</taxon>
        <taxon>Trifolium</taxon>
    </lineage>
</organism>
<evidence type="ECO:0000313" key="1">
    <source>
        <dbReference type="EMBL" id="MCI37193.1"/>
    </source>
</evidence>
<protein>
    <submittedName>
        <fullName evidence="1">Uncharacterized protein</fullName>
    </submittedName>
</protein>
<proteinExistence type="predicted"/>
<comment type="caution">
    <text evidence="1">The sequence shown here is derived from an EMBL/GenBank/DDBJ whole genome shotgun (WGS) entry which is preliminary data.</text>
</comment>
<dbReference type="EMBL" id="LXQA010241873">
    <property type="protein sequence ID" value="MCI37193.1"/>
    <property type="molecule type" value="Genomic_DNA"/>
</dbReference>
<reference evidence="1 2" key="1">
    <citation type="journal article" date="2018" name="Front. Plant Sci.">
        <title>Red Clover (Trifolium pratense) and Zigzag Clover (T. medium) - A Picture of Genomic Similarities and Differences.</title>
        <authorList>
            <person name="Dluhosova J."/>
            <person name="Istvanek J."/>
            <person name="Nedelnik J."/>
            <person name="Repkova J."/>
        </authorList>
    </citation>
    <scope>NUCLEOTIDE SEQUENCE [LARGE SCALE GENOMIC DNA]</scope>
    <source>
        <strain evidence="2">cv. 10/8</strain>
        <tissue evidence="1">Leaf</tissue>
    </source>
</reference>
<dbReference type="Proteomes" id="UP000265520">
    <property type="component" value="Unassembled WGS sequence"/>
</dbReference>
<sequence>TNNTHTSVGAWSPTSTHRLLLPFNTIYLFHLSLSDLSSFQFLSDNDAVPTHFKLTTFRSSGGDGGFRWIIVGKGWIFFREESCRKERPKRRTTDEDGTGG</sequence>